<dbReference type="SUPFAM" id="SSF103084">
    <property type="entry name" value="Holliday junction resolvase RusA"/>
    <property type="match status" value="1"/>
</dbReference>
<name>A0A4R6X501_9GAMM</name>
<dbReference type="GO" id="GO:0006281">
    <property type="term" value="P:DNA repair"/>
    <property type="evidence" value="ECO:0007669"/>
    <property type="project" value="InterPro"/>
</dbReference>
<dbReference type="EMBL" id="SNZA01000002">
    <property type="protein sequence ID" value="TDR14052.1"/>
    <property type="molecule type" value="Genomic_DNA"/>
</dbReference>
<proteinExistence type="predicted"/>
<dbReference type="RefSeq" id="WP_133561380.1">
    <property type="nucleotide sequence ID" value="NZ_SNZA01000002.1"/>
</dbReference>
<dbReference type="Gene3D" id="3.30.1330.70">
    <property type="entry name" value="Holliday junction resolvase RusA"/>
    <property type="match status" value="1"/>
</dbReference>
<dbReference type="GO" id="GO:0000287">
    <property type="term" value="F:magnesium ion binding"/>
    <property type="evidence" value="ECO:0007669"/>
    <property type="project" value="InterPro"/>
</dbReference>
<dbReference type="Pfam" id="PF05866">
    <property type="entry name" value="RusA"/>
    <property type="match status" value="1"/>
</dbReference>
<organism evidence="1 2">
    <name type="scientific">Marinomonas communis</name>
    <dbReference type="NCBI Taxonomy" id="28254"/>
    <lineage>
        <taxon>Bacteria</taxon>
        <taxon>Pseudomonadati</taxon>
        <taxon>Pseudomonadota</taxon>
        <taxon>Gammaproteobacteria</taxon>
        <taxon>Oceanospirillales</taxon>
        <taxon>Oceanospirillaceae</taxon>
        <taxon>Marinomonas</taxon>
    </lineage>
</organism>
<evidence type="ECO:0000313" key="1">
    <source>
        <dbReference type="EMBL" id="TDR14052.1"/>
    </source>
</evidence>
<dbReference type="InterPro" id="IPR036614">
    <property type="entry name" value="RusA-like_sf"/>
</dbReference>
<dbReference type="AlphaFoldDB" id="A0A4R6X501"/>
<dbReference type="InterPro" id="IPR008822">
    <property type="entry name" value="Endonuclease_RusA-like"/>
</dbReference>
<protein>
    <submittedName>
        <fullName evidence="1">Holliday junction resolvase RusA-like endonuclease</fullName>
    </submittedName>
</protein>
<gene>
    <name evidence="1" type="ORF">C8D85_1585</name>
</gene>
<keyword evidence="1" id="KW-0540">Nuclease</keyword>
<comment type="caution">
    <text evidence="1">The sequence shown here is derived from an EMBL/GenBank/DDBJ whole genome shotgun (WGS) entry which is preliminary data.</text>
</comment>
<reference evidence="1 2" key="1">
    <citation type="submission" date="2019-03" db="EMBL/GenBank/DDBJ databases">
        <title>Genomic Encyclopedia of Type Strains, Phase IV (KMG-IV): sequencing the most valuable type-strain genomes for metagenomic binning, comparative biology and taxonomic classification.</title>
        <authorList>
            <person name="Goeker M."/>
        </authorList>
    </citation>
    <scope>NUCLEOTIDE SEQUENCE [LARGE SCALE GENOMIC DNA]</scope>
    <source>
        <strain evidence="1 2">DSM 5604</strain>
    </source>
</reference>
<evidence type="ECO:0000313" key="2">
    <source>
        <dbReference type="Proteomes" id="UP000295729"/>
    </source>
</evidence>
<keyword evidence="1" id="KW-0255">Endonuclease</keyword>
<accession>A0A4R6X501</accession>
<keyword evidence="1" id="KW-0378">Hydrolase</keyword>
<dbReference type="Proteomes" id="UP000295729">
    <property type="component" value="Unassembled WGS sequence"/>
</dbReference>
<keyword evidence="2" id="KW-1185">Reference proteome</keyword>
<sequence length="218" mass="25096">MNDHLGKEPPEYGEIVFEINRSPVSLQSKSEKKNEFKDFVSSIVKGAGFLLSGDVKLLIEWRVTEQHRYEHASAYDVDNIIKPLLDSISGPDGVLVDDNQVQSIECYWTDIYHDPDEKLIVTIKYVSDEWLPKEGLEFLSFEGNLCLPIWNNMKPEHQKIFIERYRSGIEFKNQALEAGIEYYQAKLVMPIQRVFHKGRLAGFKITSATDRLAEINNS</sequence>
<dbReference type="GO" id="GO:0006310">
    <property type="term" value="P:DNA recombination"/>
    <property type="evidence" value="ECO:0007669"/>
    <property type="project" value="InterPro"/>
</dbReference>
<dbReference type="OrthoDB" id="8478301at2"/>
<dbReference type="GO" id="GO:0004519">
    <property type="term" value="F:endonuclease activity"/>
    <property type="evidence" value="ECO:0007669"/>
    <property type="project" value="UniProtKB-KW"/>
</dbReference>